<feature type="compositionally biased region" description="Polar residues" evidence="2">
    <location>
        <begin position="323"/>
        <end position="341"/>
    </location>
</feature>
<feature type="compositionally biased region" description="Low complexity" evidence="2">
    <location>
        <begin position="993"/>
        <end position="1003"/>
    </location>
</feature>
<evidence type="ECO:0000256" key="1">
    <source>
        <dbReference type="SAM" id="Coils"/>
    </source>
</evidence>
<evidence type="ECO:0000256" key="2">
    <source>
        <dbReference type="SAM" id="MobiDB-lite"/>
    </source>
</evidence>
<evidence type="ECO:0000313" key="3">
    <source>
        <dbReference type="EMBL" id="BEI89751.1"/>
    </source>
</evidence>
<dbReference type="KEGG" id="ccac:CcaHIS019_0211130"/>
<feature type="compositionally biased region" description="Polar residues" evidence="2">
    <location>
        <begin position="504"/>
        <end position="520"/>
    </location>
</feature>
<feature type="compositionally biased region" description="Low complexity" evidence="2">
    <location>
        <begin position="811"/>
        <end position="834"/>
    </location>
</feature>
<feature type="compositionally biased region" description="Low complexity" evidence="2">
    <location>
        <begin position="14"/>
        <end position="25"/>
    </location>
</feature>
<feature type="region of interest" description="Disordered" evidence="2">
    <location>
        <begin position="486"/>
        <end position="654"/>
    </location>
</feature>
<reference evidence="3" key="1">
    <citation type="journal article" date="2023" name="BMC Genomics">
        <title>Chromosome-level genome assemblies of Cutaneotrichosporon spp. (Trichosporonales, Basidiomycota) reveal imbalanced evolution between nucleotide sequences and chromosome synteny.</title>
        <authorList>
            <person name="Kobayashi Y."/>
            <person name="Kayamori A."/>
            <person name="Aoki K."/>
            <person name="Shiwa Y."/>
            <person name="Matsutani M."/>
            <person name="Fujita N."/>
            <person name="Sugita T."/>
            <person name="Iwasaki W."/>
            <person name="Tanaka N."/>
            <person name="Takashima M."/>
        </authorList>
    </citation>
    <scope>NUCLEOTIDE SEQUENCE</scope>
    <source>
        <strain evidence="3">HIS019</strain>
    </source>
</reference>
<keyword evidence="1" id="KW-0175">Coiled coil</keyword>
<protein>
    <submittedName>
        <fullName evidence="3">Uncharacterized protein</fullName>
    </submittedName>
</protein>
<feature type="compositionally biased region" description="Polar residues" evidence="2">
    <location>
        <begin position="541"/>
        <end position="565"/>
    </location>
</feature>
<feature type="compositionally biased region" description="Low complexity" evidence="2">
    <location>
        <begin position="60"/>
        <end position="83"/>
    </location>
</feature>
<dbReference type="Proteomes" id="UP001233271">
    <property type="component" value="Chromosome 2"/>
</dbReference>
<feature type="compositionally biased region" description="Low complexity" evidence="2">
    <location>
        <begin position="1156"/>
        <end position="1202"/>
    </location>
</feature>
<organism evidence="3 4">
    <name type="scientific">Cutaneotrichosporon cavernicola</name>
    <dbReference type="NCBI Taxonomy" id="279322"/>
    <lineage>
        <taxon>Eukaryota</taxon>
        <taxon>Fungi</taxon>
        <taxon>Dikarya</taxon>
        <taxon>Basidiomycota</taxon>
        <taxon>Agaricomycotina</taxon>
        <taxon>Tremellomycetes</taxon>
        <taxon>Trichosporonales</taxon>
        <taxon>Trichosporonaceae</taxon>
        <taxon>Cutaneotrichosporon</taxon>
    </lineage>
</organism>
<feature type="compositionally biased region" description="Low complexity" evidence="2">
    <location>
        <begin position="868"/>
        <end position="886"/>
    </location>
</feature>
<feature type="compositionally biased region" description="Basic and acidic residues" evidence="2">
    <location>
        <begin position="410"/>
        <end position="419"/>
    </location>
</feature>
<feature type="compositionally biased region" description="Polar residues" evidence="2">
    <location>
        <begin position="1143"/>
        <end position="1154"/>
    </location>
</feature>
<sequence>MSGGRNRQQRRKASAGASGQQQQQQVNAPFPFPMPMPPHTRQDSGFGPPGGWRAGTPPTSAHQHSFSQQQQPGQSVPLQPGSSVSLPPGAFPGAYPFWQQPPGAFSPTPANIPTNLGRHNRGDSSHTSKRQRYQGDGSIGIGHPGMPNVNNIDHRSNPSATLRNRANLAILTDIPLSAGTAPISPALGRFPLTPGPPPGTPPALLPYNQRAYTLDSAGAQSLGHFPHSSLSMPIGSPLTRQGPGPIQIGGPLGGGPMPPPSPVTRRAVTTPSHLSQSHTRATLTQQRLGPPPKAILGGPGGRTFDELRPSPSSSLKPSPAPSVNSRSTSPLAVSAQRQVSDTSAKSEKEAAADAATKVTVTAALKDAIMHNGNHVNVALPPAKYSPPDTPAEASPTKQDGEEEETNTEATAERVPRKEAFPWPPMQVGVTPHSIPLPLSPISDHLSAVETSFSPQVASPPAKYKVVTWMGKEVRVAMPEEQNNWEALRPAPNSMDVDDTDKPTTENVNTPKTIENTTPSLPASPPMDSINPGTPPTGEASMHTSPPGSSQWETAFESSSLSNSPPAFTAWEGPPTRSATPSDDARHHFSPIAEEYAESEQLEQASEKTETASAASEIGKVIEKPPKPTLTLPLASSENAEDMVAGVATPRPRPKLYSEGAALEHEEHAALREVVLGAEQPAVVEGDTGGQTVVLDRLMSEIASPMPSPFRKSFSGLAANPFLKRSLGGMLRQPRSRRGSDAVPPTPTRLTQSTTADESTFPVAATTPSEAASEDATHSLMSVGHDEVERKETVSTTPPSNASDLAPATSKSFPSSPSPRQVSSPARQASPSRSVSKSRNPSPTRQASPKHGTPSPAHQPISPPMQFAPQFGSPGSQPISPPSQFGFASPTRQPLSPPSQFAAAQQFASPIRQPLPPPVMFSPPRQTPSPGRQSVSPVRQPTSPPVSNSKPNSKPNSGTSTPFRGITHVSQASIDHAMAQGSLAEALAALKLAEAAQAAQAPSAAPNPAPTPAAPAVSRTSSRIPQPPQQPPAAHWAFGPRRTSAQSIQEEPSKTIPTEGETDDGDLSWRNRTNTVSPAINRDLQQLIRPGSGMLSERTRPDEGDDHDPVNSADEELKRGADAITRVERPPTGEAAPRAPQRGSPATSVGTNELAGSQPSSPLLRSSSIVPSTSASSPPTVFTSPSKSSPSKTSPVRSVPSVPIESHNSTTKPGGLSPPKRLQSNTATSVPRPTLSTAHEPEPFRPTQFTMGHTPKVSDASSTFTFGPPSAQPSPGKVYRHNPNTMHRTNFQNPADADQIPQEPASNGLGLFTFTKQLRPNALEFKPGGAAPKPVRISPSSSGGSFRPPALDLSAAGPSSRAFDSLGRTQTTLGKPFEFTPAAGKPTLVIRKPNPIPILKPKDVEVSPDEPMVSPHRQHASPRDDEMELQPVPSEAEAEHSSKEGRNSPRRGKHTAKRPSQNSHLPKAWLGRSQPSTPIDGLSNDVQIHQSMPIRLNSAGGRRVRASSDGALKSAQQTPPPMPTDRYSPSRPVAELSGEAESQPTRPPLPPIQTVIMKRNISAPTILSAKAKPFHPSYPQGSSDLSPAKRLDAFLHHTPHSSNMNAEVADESKFRHWVFPNPETYSPSPSRAESDHLSLSYSHKRRHSETDDVEEAGESPVGDDSAVDQDGSAVEGSRSLKWPNWPHGETVLSPASNTYTTTDTSAEFPMRSTPPRRLSVVNHVTTPLRPSTPESGGISTPIVLPRAMLVEMLTTMKGVGEQVMKSRSDHQRLLDESTKRAEAAANQSTTASDILEMIKEYFTQAKSREDVSEVLEAHTELLRDHSALLQEIHQKIEEETRTSTADSAELAERTLVGEPMTNANDMLTAILSGQHAMMNKFSEYTETNDVVYDLRSATDALLEAQAEVRQVKLDQQHGHELVRLHDELRDQATRTAQAEREVAALKFKLDAAEKAAKSQELEDVWRALIRADVAAATAALAKVSQAEEHAREELNEMRGQLASQSAAHQSAIEALKEERDGVAKLAEERHKELLEAHADAKTFRDKLREHLEDLSLTFQRGLERQRNDAELEREARALGRIASLEKEVQDLRAELAQSDKDRSDLKVQVTQAVADVRYEQEKAIRMADTEANAKRTMELQLKAEKARTTYLETKVQRAEADVSEVASNLDAWRSAALEQRMRAEQATTHVTALQQENFHWRQFALGADRHRLEQWLATKPFEGIDPKAASQPNPTKATMPARPPSTRSVLSPSSRPTSPVKPKDTTPAVSSKLRMVVPVINEPEE</sequence>
<feature type="compositionally biased region" description="Basic and acidic residues" evidence="2">
    <location>
        <begin position="1114"/>
        <end position="1130"/>
    </location>
</feature>
<feature type="region of interest" description="Disordered" evidence="2">
    <location>
        <begin position="1990"/>
        <end position="2010"/>
    </location>
</feature>
<feature type="compositionally biased region" description="Polar residues" evidence="2">
    <location>
        <begin position="1623"/>
        <end position="1640"/>
    </location>
</feature>
<proteinExistence type="predicted"/>
<feature type="region of interest" description="Disordered" evidence="2">
    <location>
        <begin position="1324"/>
        <end position="1550"/>
    </location>
</feature>
<feature type="compositionally biased region" description="Polar residues" evidence="2">
    <location>
        <begin position="927"/>
        <end position="939"/>
    </location>
</feature>
<feature type="compositionally biased region" description="Polar residues" evidence="2">
    <location>
        <begin position="747"/>
        <end position="757"/>
    </location>
</feature>
<feature type="compositionally biased region" description="Polar residues" evidence="2">
    <location>
        <begin position="1281"/>
        <end position="1292"/>
    </location>
</feature>
<feature type="region of interest" description="Disordered" evidence="2">
    <location>
        <begin position="724"/>
        <end position="967"/>
    </location>
</feature>
<feature type="compositionally biased region" description="Polar residues" evidence="2">
    <location>
        <begin position="2244"/>
        <end position="2256"/>
    </location>
</feature>
<feature type="compositionally biased region" description="Basic residues" evidence="2">
    <location>
        <begin position="1447"/>
        <end position="1456"/>
    </location>
</feature>
<feature type="compositionally biased region" description="Polar residues" evidence="2">
    <location>
        <begin position="836"/>
        <end position="846"/>
    </location>
</feature>
<feature type="compositionally biased region" description="Basic and acidic residues" evidence="2">
    <location>
        <begin position="783"/>
        <end position="792"/>
    </location>
</feature>
<feature type="region of interest" description="Disordered" evidence="2">
    <location>
        <begin position="993"/>
        <end position="1306"/>
    </location>
</feature>
<accession>A0AA48L0D6</accession>
<gene>
    <name evidence="3" type="ORF">CcaverHIS019_0211130</name>
</gene>
<dbReference type="RefSeq" id="XP_060455017.1">
    <property type="nucleotide sequence ID" value="XM_060598199.1"/>
</dbReference>
<feature type="compositionally biased region" description="Low complexity" evidence="2">
    <location>
        <begin position="944"/>
        <end position="959"/>
    </location>
</feature>
<keyword evidence="4" id="KW-1185">Reference proteome</keyword>
<feature type="region of interest" description="Disordered" evidence="2">
    <location>
        <begin position="1"/>
        <end position="143"/>
    </location>
</feature>
<name>A0AA48L0D6_9TREE</name>
<feature type="compositionally biased region" description="Polar residues" evidence="2">
    <location>
        <begin position="793"/>
        <end position="802"/>
    </location>
</feature>
<dbReference type="EMBL" id="AP028213">
    <property type="protein sequence ID" value="BEI89751.1"/>
    <property type="molecule type" value="Genomic_DNA"/>
</dbReference>
<feature type="compositionally biased region" description="Polar residues" evidence="2">
    <location>
        <begin position="1692"/>
        <end position="1704"/>
    </location>
</feature>
<feature type="compositionally biased region" description="Low complexity" evidence="2">
    <location>
        <begin position="1999"/>
        <end position="2010"/>
    </location>
</feature>
<evidence type="ECO:0000313" key="4">
    <source>
        <dbReference type="Proteomes" id="UP001233271"/>
    </source>
</evidence>
<feature type="region of interest" description="Disordered" evidence="2">
    <location>
        <begin position="2222"/>
        <end position="2284"/>
    </location>
</feature>
<feature type="coiled-coil region" evidence="1">
    <location>
        <begin position="2073"/>
        <end position="2107"/>
    </location>
</feature>
<feature type="region of interest" description="Disordered" evidence="2">
    <location>
        <begin position="378"/>
        <end position="423"/>
    </location>
</feature>
<feature type="region of interest" description="Disordered" evidence="2">
    <location>
        <begin position="1623"/>
        <end position="1713"/>
    </location>
</feature>
<feature type="region of interest" description="Disordered" evidence="2">
    <location>
        <begin position="241"/>
        <end position="355"/>
    </location>
</feature>
<feature type="compositionally biased region" description="Polar residues" evidence="2">
    <location>
        <begin position="267"/>
        <end position="287"/>
    </location>
</feature>
<feature type="compositionally biased region" description="Polar residues" evidence="2">
    <location>
        <begin position="1221"/>
        <end position="1236"/>
    </location>
</feature>
<feature type="compositionally biased region" description="Low complexity" evidence="2">
    <location>
        <begin position="897"/>
        <end position="909"/>
    </location>
</feature>
<dbReference type="GeneID" id="85493622"/>
<feature type="compositionally biased region" description="Basic and acidic residues" evidence="2">
    <location>
        <begin position="1436"/>
        <end position="1446"/>
    </location>
</feature>
<feature type="compositionally biased region" description="Pro residues" evidence="2">
    <location>
        <begin position="912"/>
        <end position="926"/>
    </location>
</feature>